<dbReference type="InterPro" id="IPR012338">
    <property type="entry name" value="Beta-lactam/transpept-like"/>
</dbReference>
<evidence type="ECO:0000256" key="1">
    <source>
        <dbReference type="ARBA" id="ARBA00004370"/>
    </source>
</evidence>
<dbReference type="Pfam" id="PF00905">
    <property type="entry name" value="Transpeptidase"/>
    <property type="match status" value="1"/>
</dbReference>
<dbReference type="Proteomes" id="UP000768567">
    <property type="component" value="Unassembled WGS sequence"/>
</dbReference>
<feature type="domain" description="PASTA" evidence="6">
    <location>
        <begin position="732"/>
        <end position="794"/>
    </location>
</feature>
<gene>
    <name evidence="7" type="ORF">INF35_03445</name>
</gene>
<dbReference type="InterPro" id="IPR050515">
    <property type="entry name" value="Beta-lactam/transpept"/>
</dbReference>
<protein>
    <submittedName>
        <fullName evidence="7">PASTA domain-containing protein</fullName>
    </submittedName>
</protein>
<dbReference type="PANTHER" id="PTHR30627:SF1">
    <property type="entry name" value="PEPTIDOGLYCAN D,D-TRANSPEPTIDASE FTSI"/>
    <property type="match status" value="1"/>
</dbReference>
<dbReference type="EMBL" id="JADCKC010000001">
    <property type="protein sequence ID" value="MBE5036837.1"/>
    <property type="molecule type" value="Genomic_DNA"/>
</dbReference>
<dbReference type="InterPro" id="IPR005543">
    <property type="entry name" value="PASTA_dom"/>
</dbReference>
<dbReference type="PANTHER" id="PTHR30627">
    <property type="entry name" value="PEPTIDOGLYCAN D,D-TRANSPEPTIDASE"/>
    <property type="match status" value="1"/>
</dbReference>
<keyword evidence="5" id="KW-1133">Transmembrane helix</keyword>
<evidence type="ECO:0000256" key="3">
    <source>
        <dbReference type="ARBA" id="ARBA00023136"/>
    </source>
</evidence>
<keyword evidence="8" id="KW-1185">Reference proteome</keyword>
<reference evidence="7 8" key="1">
    <citation type="submission" date="2020-10" db="EMBL/GenBank/DDBJ databases">
        <title>ChiBAC.</title>
        <authorList>
            <person name="Zenner C."/>
            <person name="Hitch T.C.A."/>
            <person name="Clavel T."/>
        </authorList>
    </citation>
    <scope>NUCLEOTIDE SEQUENCE [LARGE SCALE GENOMIC DNA]</scope>
    <source>
        <strain evidence="7 8">DSM 109015</strain>
    </source>
</reference>
<dbReference type="SUPFAM" id="SSF56601">
    <property type="entry name" value="beta-lactamase/transpeptidase-like"/>
    <property type="match status" value="1"/>
</dbReference>
<dbReference type="Gene3D" id="3.90.1310.10">
    <property type="entry name" value="Penicillin-binding protein 2a (Domain 2)"/>
    <property type="match status" value="1"/>
</dbReference>
<feature type="transmembrane region" description="Helical" evidence="5">
    <location>
        <begin position="29"/>
        <end position="48"/>
    </location>
</feature>
<dbReference type="CDD" id="cd06577">
    <property type="entry name" value="PASTA_pknB"/>
    <property type="match status" value="1"/>
</dbReference>
<dbReference type="PROSITE" id="PS51178">
    <property type="entry name" value="PASTA"/>
    <property type="match status" value="2"/>
</dbReference>
<evidence type="ECO:0000313" key="8">
    <source>
        <dbReference type="Proteomes" id="UP000768567"/>
    </source>
</evidence>
<comment type="similarity">
    <text evidence="2">Belongs to the transpeptidase family.</text>
</comment>
<dbReference type="InterPro" id="IPR036138">
    <property type="entry name" value="PBP_dimer_sf"/>
</dbReference>
<dbReference type="CDD" id="cd06575">
    <property type="entry name" value="PASTA_Pbp2x-like_2"/>
    <property type="match status" value="1"/>
</dbReference>
<sequence>MANNHPNDHSQKPGSENFGTSNAMRIRTLILVAAFLIFGFGLLVYQLYVLQIRDYETYRVDATEQQLSDTTIPATRGSIYSSTGKLLAKSSVVWNIIADPSRCSADYITQAGEKIAELSGGAVTAESVASNLSMSDKKYRVLVRGMDMPTAEAILQYASDLNEQAEKTVLYLYTEQSSTREYPYGAFLSSVLGFTDSSGNGTYGLENYYNDILAGTPGRSVSLQSAGGIDLTDSESEYHAPIDGLNLNLCIDDNIQSIVEEYLQQAIVDYNVKSRACAIVMNVNTGEILAMASMNQFDPNDPYTIYDSEMQSILDSGTLTAEQIDTLVSRLGSTTKLQSIIEDGQISDDEYSDLQGLMREAQWKNKTITELYYPGSVFKLVTASAALDSGLMDTSQQFYCSKEGWTINAGSALYEHTYHCANNDAHGWQDMATALNNSCNIYFIQVGLTLGPQVFYDYYNAFGFTERTGVDLPNETRWMIYHDEEELAKTEANLDSSSFGQAQTCTPLQMATAVAAVVNGGYLVTPHVVDTITDQSGNVVTSVDTTIRRQVISEEVSAEVRAMMEQVVGKGADTSSGRNAYVAGYRIGGKSGTSENLGRDEREDGDYYKQISFTAVLPIDDPEIEVFVMMDDPRWSNDYASQIVAPVVGNIISEVAPYLGLERDPEYDTSATVVVPDVVSRNNSWVSAQVEMNKKGLAHKLVEGTGTVVHQYPAAGTVVPVGSTVYLYTQSTTDTMVNVPNVVGKSGSFAAQMLSAAGINAQINGDENALVTSQSVAEGTSVAMGTVVTIETASAADTAEPAADGTGSDSDTTSGDTADPAASSDDTATDGGE</sequence>
<feature type="domain" description="PASTA" evidence="6">
    <location>
        <begin position="669"/>
        <end position="731"/>
    </location>
</feature>
<evidence type="ECO:0000256" key="5">
    <source>
        <dbReference type="SAM" id="Phobius"/>
    </source>
</evidence>
<dbReference type="Pfam" id="PF03717">
    <property type="entry name" value="PBP_dimer"/>
    <property type="match status" value="1"/>
</dbReference>
<evidence type="ECO:0000256" key="4">
    <source>
        <dbReference type="SAM" id="MobiDB-lite"/>
    </source>
</evidence>
<dbReference type="SUPFAM" id="SSF56519">
    <property type="entry name" value="Penicillin binding protein dimerisation domain"/>
    <property type="match status" value="1"/>
</dbReference>
<proteinExistence type="inferred from homology"/>
<keyword evidence="3 5" id="KW-0472">Membrane</keyword>
<feature type="region of interest" description="Disordered" evidence="4">
    <location>
        <begin position="793"/>
        <end position="833"/>
    </location>
</feature>
<comment type="caution">
    <text evidence="7">The sequence shown here is derived from an EMBL/GenBank/DDBJ whole genome shotgun (WGS) entry which is preliminary data.</text>
</comment>
<dbReference type="InterPro" id="IPR001460">
    <property type="entry name" value="PCN-bd_Tpept"/>
</dbReference>
<dbReference type="RefSeq" id="WP_193500119.1">
    <property type="nucleotide sequence ID" value="NZ_JADCKC010000001.1"/>
</dbReference>
<accession>A0ABR9R1K7</accession>
<dbReference type="InterPro" id="IPR005311">
    <property type="entry name" value="PBP_dimer"/>
</dbReference>
<evidence type="ECO:0000259" key="6">
    <source>
        <dbReference type="PROSITE" id="PS51178"/>
    </source>
</evidence>
<dbReference type="SUPFAM" id="SSF54184">
    <property type="entry name" value="Penicillin-binding protein 2x (pbp-2x), c-terminal domain"/>
    <property type="match status" value="1"/>
</dbReference>
<evidence type="ECO:0000313" key="7">
    <source>
        <dbReference type="EMBL" id="MBE5036837.1"/>
    </source>
</evidence>
<comment type="subcellular location">
    <subcellularLocation>
        <location evidence="1">Membrane</location>
    </subcellularLocation>
</comment>
<dbReference type="Pfam" id="PF03793">
    <property type="entry name" value="PASTA"/>
    <property type="match status" value="2"/>
</dbReference>
<dbReference type="Gene3D" id="3.40.710.10">
    <property type="entry name" value="DD-peptidase/beta-lactamase superfamily"/>
    <property type="match status" value="1"/>
</dbReference>
<keyword evidence="5" id="KW-0812">Transmembrane</keyword>
<dbReference type="SMART" id="SM00740">
    <property type="entry name" value="PASTA"/>
    <property type="match status" value="2"/>
</dbReference>
<evidence type="ECO:0000256" key="2">
    <source>
        <dbReference type="ARBA" id="ARBA00007171"/>
    </source>
</evidence>
<name>A0ABR9R1K7_9FIRM</name>
<dbReference type="Gene3D" id="3.30.10.20">
    <property type="match status" value="2"/>
</dbReference>
<organism evidence="7 8">
    <name type="scientific">Gemmiger gallinarum</name>
    <dbReference type="NCBI Taxonomy" id="2779354"/>
    <lineage>
        <taxon>Bacteria</taxon>
        <taxon>Bacillati</taxon>
        <taxon>Bacillota</taxon>
        <taxon>Clostridia</taxon>
        <taxon>Eubacteriales</taxon>
        <taxon>Gemmiger</taxon>
    </lineage>
</organism>